<dbReference type="Pfam" id="PF09955">
    <property type="entry name" value="DUF2189"/>
    <property type="match status" value="1"/>
</dbReference>
<feature type="transmembrane region" description="Helical" evidence="1">
    <location>
        <begin position="168"/>
        <end position="193"/>
    </location>
</feature>
<name>A0A066ZY28_HYDMR</name>
<keyword evidence="1" id="KW-0812">Transmembrane</keyword>
<keyword evidence="1" id="KW-0472">Membrane</keyword>
<dbReference type="AlphaFoldDB" id="A0A066ZY28"/>
<comment type="caution">
    <text evidence="2">The sequence shown here is derived from an EMBL/GenBank/DDBJ whole genome shotgun (WGS) entry which is preliminary data.</text>
</comment>
<reference evidence="2 3" key="1">
    <citation type="submission" date="2014-04" db="EMBL/GenBank/DDBJ databases">
        <title>Draft genome sequence of Hydrogenovibrio marinus MH-110, a model organism for aerobic H2 metabolism.</title>
        <authorList>
            <person name="Cha H.J."/>
            <person name="Jo B.H."/>
            <person name="Hwang B.H."/>
        </authorList>
    </citation>
    <scope>NUCLEOTIDE SEQUENCE [LARGE SCALE GENOMIC DNA]</scope>
    <source>
        <strain evidence="2 3">MH-110</strain>
    </source>
</reference>
<proteinExistence type="predicted"/>
<dbReference type="STRING" id="28885.EI16_01585"/>
<gene>
    <name evidence="2" type="ORF">EI16_01585</name>
</gene>
<protein>
    <recommendedName>
        <fullName evidence="4">Cytochrome C oxidase subunit I</fullName>
    </recommendedName>
</protein>
<dbReference type="Proteomes" id="UP000027341">
    <property type="component" value="Unassembled WGS sequence"/>
</dbReference>
<sequence>MPQVISSSHIHDHYLENGEHLISHDAKVSDIGVWLKKAWDDIPNAPRESLFYGFVMWFAMFSVFLMFRQQAVMIFKYATFFVMLSPFLATGLYYIAQQLEQGKHPELKHSMFAWRNNTTEIASFALILGVVVAAWSLMTPLIAAIAQSNSLLIVNPDEGLMGFLKSEAGLNFMVFFMVGAVIISAFVFSISVITLPLLLKDKNIGVINAMILSFKVVMENKLVMLVWALTIGMFLTLGLVTLGFAMILIMPLLGYASWHAFNQLIEFDNA</sequence>
<feature type="transmembrane region" description="Helical" evidence="1">
    <location>
        <begin position="222"/>
        <end position="249"/>
    </location>
</feature>
<organism evidence="2 3">
    <name type="scientific">Hydrogenovibrio marinus</name>
    <dbReference type="NCBI Taxonomy" id="28885"/>
    <lineage>
        <taxon>Bacteria</taxon>
        <taxon>Pseudomonadati</taxon>
        <taxon>Pseudomonadota</taxon>
        <taxon>Gammaproteobacteria</taxon>
        <taxon>Thiotrichales</taxon>
        <taxon>Piscirickettsiaceae</taxon>
        <taxon>Hydrogenovibrio</taxon>
    </lineage>
</organism>
<accession>A0A066ZY28</accession>
<keyword evidence="1" id="KW-1133">Transmembrane helix</keyword>
<keyword evidence="3" id="KW-1185">Reference proteome</keyword>
<dbReference type="EMBL" id="JMIU01000001">
    <property type="protein sequence ID" value="KDN95030.1"/>
    <property type="molecule type" value="Genomic_DNA"/>
</dbReference>
<feature type="transmembrane region" description="Helical" evidence="1">
    <location>
        <begin position="121"/>
        <end position="147"/>
    </location>
</feature>
<feature type="transmembrane region" description="Helical" evidence="1">
    <location>
        <begin position="49"/>
        <end position="67"/>
    </location>
</feature>
<evidence type="ECO:0000313" key="3">
    <source>
        <dbReference type="Proteomes" id="UP000027341"/>
    </source>
</evidence>
<dbReference type="RefSeq" id="WP_029908738.1">
    <property type="nucleotide sequence ID" value="NZ_AP020335.1"/>
</dbReference>
<evidence type="ECO:0000313" key="2">
    <source>
        <dbReference type="EMBL" id="KDN95030.1"/>
    </source>
</evidence>
<evidence type="ECO:0000256" key="1">
    <source>
        <dbReference type="SAM" id="Phobius"/>
    </source>
</evidence>
<evidence type="ECO:0008006" key="4">
    <source>
        <dbReference type="Google" id="ProtNLM"/>
    </source>
</evidence>
<feature type="transmembrane region" description="Helical" evidence="1">
    <location>
        <begin position="74"/>
        <end position="96"/>
    </location>
</feature>
<dbReference type="InterPro" id="IPR018692">
    <property type="entry name" value="DUF2189"/>
</dbReference>